<keyword evidence="3" id="KW-1185">Reference proteome</keyword>
<evidence type="ECO:0000313" key="2">
    <source>
        <dbReference type="EMBL" id="USQ76247.1"/>
    </source>
</evidence>
<dbReference type="RefSeq" id="WP_252620942.1">
    <property type="nucleotide sequence ID" value="NZ_CP099490.1"/>
</dbReference>
<feature type="compositionally biased region" description="Basic and acidic residues" evidence="1">
    <location>
        <begin position="112"/>
        <end position="133"/>
    </location>
</feature>
<organism evidence="2 3">
    <name type="scientific">Ornithinimicrobium cryptoxanthini</name>
    <dbReference type="NCBI Taxonomy" id="2934161"/>
    <lineage>
        <taxon>Bacteria</taxon>
        <taxon>Bacillati</taxon>
        <taxon>Actinomycetota</taxon>
        <taxon>Actinomycetes</taxon>
        <taxon>Micrococcales</taxon>
        <taxon>Ornithinimicrobiaceae</taxon>
        <taxon>Ornithinimicrobium</taxon>
    </lineage>
</organism>
<evidence type="ECO:0000313" key="3">
    <source>
        <dbReference type="Proteomes" id="UP001056535"/>
    </source>
</evidence>
<dbReference type="EMBL" id="CP099490">
    <property type="protein sequence ID" value="USQ76247.1"/>
    <property type="molecule type" value="Genomic_DNA"/>
</dbReference>
<reference evidence="2" key="1">
    <citation type="submission" date="2022-06" db="EMBL/GenBank/DDBJ databases">
        <title>Ornithinimicrobium JY.X270.</title>
        <authorList>
            <person name="Huang Y."/>
        </authorList>
    </citation>
    <scope>NUCLEOTIDE SEQUENCE</scope>
    <source>
        <strain evidence="2">JY.X270</strain>
    </source>
</reference>
<proteinExistence type="predicted"/>
<feature type="compositionally biased region" description="Acidic residues" evidence="1">
    <location>
        <begin position="146"/>
        <end position="173"/>
    </location>
</feature>
<accession>A0ABY4YI07</accession>
<gene>
    <name evidence="2" type="ORF">NF557_16920</name>
</gene>
<sequence>MKLISSVVALVLAGVLSVWLWVGQGSSDTVTDGVAITAGPDANLQKPVPQEVADVAARGPISNEYAAAFVGLQAAMDVWRSTPSGVLGDPELLAGAVTKAQEAVAAELAAAEKARKEEEAAEKARQEESDRRARAVTPAPVSPPDYDYDDDDDDDDDDDWDCEWDDGEWDCDD</sequence>
<feature type="region of interest" description="Disordered" evidence="1">
    <location>
        <begin position="112"/>
        <end position="173"/>
    </location>
</feature>
<name>A0ABY4YI07_9MICO</name>
<dbReference type="Proteomes" id="UP001056535">
    <property type="component" value="Chromosome"/>
</dbReference>
<protein>
    <submittedName>
        <fullName evidence="2">Uncharacterized protein</fullName>
    </submittedName>
</protein>
<evidence type="ECO:0000256" key="1">
    <source>
        <dbReference type="SAM" id="MobiDB-lite"/>
    </source>
</evidence>